<gene>
    <name evidence="1" type="ORF">WKW77_33725</name>
</gene>
<comment type="caution">
    <text evidence="1">The sequence shown here is derived from an EMBL/GenBank/DDBJ whole genome shotgun (WGS) entry which is preliminary data.</text>
</comment>
<protein>
    <submittedName>
        <fullName evidence="1">Uncharacterized protein</fullName>
    </submittedName>
</protein>
<dbReference type="EMBL" id="JBBKZU010000029">
    <property type="protein sequence ID" value="MEJ8816057.1"/>
    <property type="molecule type" value="Genomic_DNA"/>
</dbReference>
<sequence>MAQHAISAVHRVGEEIDLVAVHEVVEKEIGSTELALGTARRISVGESANLIAVGEEVCVVRRTVSHTWEVVCDVKGLPGGSDITGVDIVDRPDDALQNLPEWG</sequence>
<evidence type="ECO:0000313" key="2">
    <source>
        <dbReference type="Proteomes" id="UP001365846"/>
    </source>
</evidence>
<evidence type="ECO:0000313" key="1">
    <source>
        <dbReference type="EMBL" id="MEJ8816057.1"/>
    </source>
</evidence>
<reference evidence="1 2" key="1">
    <citation type="submission" date="2024-03" db="EMBL/GenBank/DDBJ databases">
        <title>Novel species of the genus Variovorax.</title>
        <authorList>
            <person name="Liu Q."/>
            <person name="Xin Y.-H."/>
        </authorList>
    </citation>
    <scope>NUCLEOTIDE SEQUENCE [LARGE SCALE GENOMIC DNA]</scope>
    <source>
        <strain evidence="1 2">KACC 18899</strain>
    </source>
</reference>
<organism evidence="1 2">
    <name type="scientific">Variovorax ureilyticus</name>
    <dbReference type="NCBI Taxonomy" id="1836198"/>
    <lineage>
        <taxon>Bacteria</taxon>
        <taxon>Pseudomonadati</taxon>
        <taxon>Pseudomonadota</taxon>
        <taxon>Betaproteobacteria</taxon>
        <taxon>Burkholderiales</taxon>
        <taxon>Comamonadaceae</taxon>
        <taxon>Variovorax</taxon>
    </lineage>
</organism>
<accession>A0ABU8VQW0</accession>
<name>A0ABU8VQW0_9BURK</name>
<keyword evidence="2" id="KW-1185">Reference proteome</keyword>
<dbReference type="Proteomes" id="UP001365846">
    <property type="component" value="Unassembled WGS sequence"/>
</dbReference>
<dbReference type="RefSeq" id="WP_340361252.1">
    <property type="nucleotide sequence ID" value="NZ_JBBKZU010000029.1"/>
</dbReference>
<proteinExistence type="predicted"/>